<sequence>MATPISLSLSASPRRNLNACLDLEPSQDSTAAIGGSTSETASTDATPHRLASNQAHESDQAGPIADTLEADLDPPLQDLEDNLLALEKLDRASPDLWPDHIPGVSQFVPLETSNDSPANNANVLTDLSNEDLSTIYQLGNLPVAPLLNEVKRLHDIAYELGIEERKEMTRGKYLNILKRRC</sequence>
<dbReference type="OrthoDB" id="5834362at2759"/>
<evidence type="ECO:0008006" key="5">
    <source>
        <dbReference type="Google" id="ProtNLM"/>
    </source>
</evidence>
<feature type="region of interest" description="Disordered" evidence="2">
    <location>
        <begin position="27"/>
        <end position="60"/>
    </location>
</feature>
<proteinExistence type="inferred from homology"/>
<keyword evidence="4" id="KW-1185">Reference proteome</keyword>
<accession>A0A553NEG7</accession>
<dbReference type="InterPro" id="IPR018737">
    <property type="entry name" value="DREAM_LIN52"/>
</dbReference>
<dbReference type="AlphaFoldDB" id="A0A553NEG7"/>
<dbReference type="GO" id="GO:0070176">
    <property type="term" value="C:DRM complex"/>
    <property type="evidence" value="ECO:0007669"/>
    <property type="project" value="InterPro"/>
</dbReference>
<feature type="compositionally biased region" description="Polar residues" evidence="2">
    <location>
        <begin position="27"/>
        <end position="55"/>
    </location>
</feature>
<dbReference type="PANTHER" id="PTHR31489:SF2">
    <property type="entry name" value="PROTEIN LIN-52 HOMOLOG"/>
    <property type="match status" value="1"/>
</dbReference>
<dbReference type="Proteomes" id="UP000318571">
    <property type="component" value="Chromosome 10"/>
</dbReference>
<dbReference type="GO" id="GO:0006355">
    <property type="term" value="P:regulation of DNA-templated transcription"/>
    <property type="evidence" value="ECO:0007669"/>
    <property type="project" value="InterPro"/>
</dbReference>
<comment type="caution">
    <text evidence="3">The sequence shown here is derived from an EMBL/GenBank/DDBJ whole genome shotgun (WGS) entry which is preliminary data.</text>
</comment>
<dbReference type="Pfam" id="PF10044">
    <property type="entry name" value="LIN52"/>
    <property type="match status" value="1"/>
</dbReference>
<dbReference type="STRING" id="6832.A0A553NEG7"/>
<name>A0A553NEG7_TIGCA</name>
<evidence type="ECO:0000313" key="4">
    <source>
        <dbReference type="Proteomes" id="UP000318571"/>
    </source>
</evidence>
<gene>
    <name evidence="3" type="ORF">TCAL_02091</name>
</gene>
<evidence type="ECO:0000256" key="2">
    <source>
        <dbReference type="SAM" id="MobiDB-lite"/>
    </source>
</evidence>
<organism evidence="3 4">
    <name type="scientific">Tigriopus californicus</name>
    <name type="common">Marine copepod</name>
    <dbReference type="NCBI Taxonomy" id="6832"/>
    <lineage>
        <taxon>Eukaryota</taxon>
        <taxon>Metazoa</taxon>
        <taxon>Ecdysozoa</taxon>
        <taxon>Arthropoda</taxon>
        <taxon>Crustacea</taxon>
        <taxon>Multicrustacea</taxon>
        <taxon>Hexanauplia</taxon>
        <taxon>Copepoda</taxon>
        <taxon>Harpacticoida</taxon>
        <taxon>Harpacticidae</taxon>
        <taxon>Tigriopus</taxon>
    </lineage>
</organism>
<evidence type="ECO:0000256" key="1">
    <source>
        <dbReference type="ARBA" id="ARBA00005456"/>
    </source>
</evidence>
<dbReference type="PANTHER" id="PTHR31489">
    <property type="entry name" value="LIN52 FAMILY MEMBER"/>
    <property type="match status" value="1"/>
</dbReference>
<dbReference type="EMBL" id="VCGU01000458">
    <property type="protein sequence ID" value="TRY63798.1"/>
    <property type="molecule type" value="Genomic_DNA"/>
</dbReference>
<protein>
    <recommendedName>
        <fullName evidence="5">Protein lin-52 homolog</fullName>
    </recommendedName>
</protein>
<evidence type="ECO:0000313" key="3">
    <source>
        <dbReference type="EMBL" id="TRY63798.1"/>
    </source>
</evidence>
<reference evidence="3 4" key="1">
    <citation type="journal article" date="2018" name="Nat. Ecol. Evol.">
        <title>Genomic signatures of mitonuclear coevolution across populations of Tigriopus californicus.</title>
        <authorList>
            <person name="Barreto F.S."/>
            <person name="Watson E.T."/>
            <person name="Lima T.G."/>
            <person name="Willett C.S."/>
            <person name="Edmands S."/>
            <person name="Li W."/>
            <person name="Burton R.S."/>
        </authorList>
    </citation>
    <scope>NUCLEOTIDE SEQUENCE [LARGE SCALE GENOMIC DNA]</scope>
    <source>
        <strain evidence="3 4">San Diego</strain>
    </source>
</reference>
<comment type="similarity">
    <text evidence="1">Belongs to the lin-52 family.</text>
</comment>